<evidence type="ECO:0000313" key="2">
    <source>
        <dbReference type="EMBL" id="MRH09751.1"/>
    </source>
</evidence>
<name>A0A6L5P5U5_LIMRT</name>
<evidence type="ECO:0000256" key="1">
    <source>
        <dbReference type="SAM" id="Coils"/>
    </source>
</evidence>
<proteinExistence type="predicted"/>
<dbReference type="EMBL" id="WJNA01000028">
    <property type="protein sequence ID" value="MRH09751.1"/>
    <property type="molecule type" value="Genomic_DNA"/>
</dbReference>
<organism evidence="2 3">
    <name type="scientific">Limosilactobacillus reuteri</name>
    <name type="common">Lactobacillus reuteri</name>
    <dbReference type="NCBI Taxonomy" id="1598"/>
    <lineage>
        <taxon>Bacteria</taxon>
        <taxon>Bacillati</taxon>
        <taxon>Bacillota</taxon>
        <taxon>Bacilli</taxon>
        <taxon>Lactobacillales</taxon>
        <taxon>Lactobacillaceae</taxon>
        <taxon>Limosilactobacillus</taxon>
    </lineage>
</organism>
<accession>A0A6L5P5U5</accession>
<evidence type="ECO:0000313" key="3">
    <source>
        <dbReference type="Proteomes" id="UP000472879"/>
    </source>
</evidence>
<dbReference type="RefSeq" id="WP_153705212.1">
    <property type="nucleotide sequence ID" value="NZ_JAJGUR010000054.1"/>
</dbReference>
<dbReference type="AlphaFoldDB" id="A0A6L5P5U5"/>
<feature type="coiled-coil region" evidence="1">
    <location>
        <begin position="60"/>
        <end position="94"/>
    </location>
</feature>
<sequence>MLRKHLHETYMVSLIQFLKNWEYLLAMNDKAKKTITLKRGNKIVATVFTPYTFEKTDAEIEKLEATHQADQFKIKNLRKENEILKARLELLEKLNRTNNAPFE</sequence>
<comment type="caution">
    <text evidence="2">The sequence shown here is derived from an EMBL/GenBank/DDBJ whole genome shotgun (WGS) entry which is preliminary data.</text>
</comment>
<gene>
    <name evidence="2" type="ORF">GIX81_09975</name>
</gene>
<reference evidence="2 3" key="1">
    <citation type="submission" date="2019-11" db="EMBL/GenBank/DDBJ databases">
        <title>Draft genome sequence of 12 host-associated Lactobacillus reuteri rodent strains.</title>
        <authorList>
            <person name="Zhang S."/>
            <person name="Ozcam M."/>
            <person name="Van Pijkeren J.P."/>
        </authorList>
    </citation>
    <scope>NUCLEOTIDE SEQUENCE [LARGE SCALE GENOMIC DNA]</scope>
    <source>
        <strain evidence="2 3">Lr4020</strain>
    </source>
</reference>
<keyword evidence="1" id="KW-0175">Coiled coil</keyword>
<dbReference type="Proteomes" id="UP000472879">
    <property type="component" value="Unassembled WGS sequence"/>
</dbReference>
<protein>
    <submittedName>
        <fullName evidence="2">Uncharacterized protein</fullName>
    </submittedName>
</protein>